<dbReference type="Proteomes" id="UP001432322">
    <property type="component" value="Unassembled WGS sequence"/>
</dbReference>
<name>A0AAV5X057_9BILA</name>
<comment type="caution">
    <text evidence="2">The sequence shown here is derived from an EMBL/GenBank/DDBJ whole genome shotgun (WGS) entry which is preliminary data.</text>
</comment>
<organism evidence="2 3">
    <name type="scientific">Pristionchus fissidentatus</name>
    <dbReference type="NCBI Taxonomy" id="1538716"/>
    <lineage>
        <taxon>Eukaryota</taxon>
        <taxon>Metazoa</taxon>
        <taxon>Ecdysozoa</taxon>
        <taxon>Nematoda</taxon>
        <taxon>Chromadorea</taxon>
        <taxon>Rhabditida</taxon>
        <taxon>Rhabditina</taxon>
        <taxon>Diplogasteromorpha</taxon>
        <taxon>Diplogasteroidea</taxon>
        <taxon>Neodiplogasteridae</taxon>
        <taxon>Pristionchus</taxon>
    </lineage>
</organism>
<dbReference type="EMBL" id="BTSY01000007">
    <property type="protein sequence ID" value="GMT36413.1"/>
    <property type="molecule type" value="Genomic_DNA"/>
</dbReference>
<reference evidence="2" key="1">
    <citation type="submission" date="2023-10" db="EMBL/GenBank/DDBJ databases">
        <title>Genome assembly of Pristionchus species.</title>
        <authorList>
            <person name="Yoshida K."/>
            <person name="Sommer R.J."/>
        </authorList>
    </citation>
    <scope>NUCLEOTIDE SEQUENCE</scope>
    <source>
        <strain evidence="2">RS5133</strain>
    </source>
</reference>
<evidence type="ECO:0000313" key="3">
    <source>
        <dbReference type="Proteomes" id="UP001432322"/>
    </source>
</evidence>
<feature type="non-terminal residue" evidence="2">
    <location>
        <position position="1"/>
    </location>
</feature>
<protein>
    <recommendedName>
        <fullName evidence="4">Secreted protein</fullName>
    </recommendedName>
</protein>
<dbReference type="AlphaFoldDB" id="A0AAV5X057"/>
<proteinExistence type="predicted"/>
<evidence type="ECO:0008006" key="4">
    <source>
        <dbReference type="Google" id="ProtNLM"/>
    </source>
</evidence>
<feature type="signal peptide" evidence="1">
    <location>
        <begin position="1"/>
        <end position="31"/>
    </location>
</feature>
<gene>
    <name evidence="2" type="ORF">PFISCL1PPCAC_27710</name>
</gene>
<accession>A0AAV5X057</accession>
<sequence>VNSFFMSFLSSRTAVVFLALGAVAAFAMSDARPSEEPAKKQSTTGQGAYGLLLPTNGRSYYTPSTVPDQVDSSEWPVLPQEVIHENTRDQW</sequence>
<keyword evidence="3" id="KW-1185">Reference proteome</keyword>
<keyword evidence="1" id="KW-0732">Signal</keyword>
<feature type="chain" id="PRO_5043596414" description="Secreted protein" evidence="1">
    <location>
        <begin position="32"/>
        <end position="91"/>
    </location>
</feature>
<evidence type="ECO:0000256" key="1">
    <source>
        <dbReference type="SAM" id="SignalP"/>
    </source>
</evidence>
<evidence type="ECO:0000313" key="2">
    <source>
        <dbReference type="EMBL" id="GMT36413.1"/>
    </source>
</evidence>